<organism evidence="1 2">
    <name type="scientific">Streptodolium elevatio</name>
    <dbReference type="NCBI Taxonomy" id="3157996"/>
    <lineage>
        <taxon>Bacteria</taxon>
        <taxon>Bacillati</taxon>
        <taxon>Actinomycetota</taxon>
        <taxon>Actinomycetes</taxon>
        <taxon>Kitasatosporales</taxon>
        <taxon>Streptomycetaceae</taxon>
        <taxon>Streptodolium</taxon>
    </lineage>
</organism>
<evidence type="ECO:0000313" key="2">
    <source>
        <dbReference type="Proteomes" id="UP001551482"/>
    </source>
</evidence>
<proteinExistence type="predicted"/>
<name>A0ABV3DWA9_9ACTN</name>
<evidence type="ECO:0008006" key="3">
    <source>
        <dbReference type="Google" id="ProtNLM"/>
    </source>
</evidence>
<accession>A0ABV3DWA9</accession>
<keyword evidence="2" id="KW-1185">Reference proteome</keyword>
<gene>
    <name evidence="1" type="ORF">AB0C36_41730</name>
</gene>
<protein>
    <recommendedName>
        <fullName evidence="3">PknH-like extracellular domain-containing protein</fullName>
    </recommendedName>
</protein>
<dbReference type="Proteomes" id="UP001551482">
    <property type="component" value="Unassembled WGS sequence"/>
</dbReference>
<dbReference type="RefSeq" id="WP_358364682.1">
    <property type="nucleotide sequence ID" value="NZ_JBEZFP010000224.1"/>
</dbReference>
<comment type="caution">
    <text evidence="1">The sequence shown here is derived from an EMBL/GenBank/DDBJ whole genome shotgun (WGS) entry which is preliminary data.</text>
</comment>
<reference evidence="1 2" key="1">
    <citation type="submission" date="2024-06" db="EMBL/GenBank/DDBJ databases">
        <title>The Natural Products Discovery Center: Release of the First 8490 Sequenced Strains for Exploring Actinobacteria Biosynthetic Diversity.</title>
        <authorList>
            <person name="Kalkreuter E."/>
            <person name="Kautsar S.A."/>
            <person name="Yang D."/>
            <person name="Bader C.D."/>
            <person name="Teijaro C.N."/>
            <person name="Fluegel L."/>
            <person name="Davis C.M."/>
            <person name="Simpson J.R."/>
            <person name="Lauterbach L."/>
            <person name="Steele A.D."/>
            <person name="Gui C."/>
            <person name="Meng S."/>
            <person name="Li G."/>
            <person name="Viehrig K."/>
            <person name="Ye F."/>
            <person name="Su P."/>
            <person name="Kiefer A.F."/>
            <person name="Nichols A."/>
            <person name="Cepeda A.J."/>
            <person name="Yan W."/>
            <person name="Fan B."/>
            <person name="Jiang Y."/>
            <person name="Adhikari A."/>
            <person name="Zheng C.-J."/>
            <person name="Schuster L."/>
            <person name="Cowan T.M."/>
            <person name="Smanski M.J."/>
            <person name="Chevrette M.G."/>
            <person name="De Carvalho L.P.S."/>
            <person name="Shen B."/>
        </authorList>
    </citation>
    <scope>NUCLEOTIDE SEQUENCE [LARGE SCALE GENOMIC DNA]</scope>
    <source>
        <strain evidence="1 2">NPDC048946</strain>
    </source>
</reference>
<dbReference type="EMBL" id="JBEZFP010000224">
    <property type="protein sequence ID" value="MEU8140001.1"/>
    <property type="molecule type" value="Genomic_DNA"/>
</dbReference>
<sequence>MLALALSGCGKAGATKAAEAPAAPCDLVLQEELSVMGVGPPTADDTHSGSASSSAYCESAANEAAKQGPRWGALRIEWTSFADAKKDKEKGGSARTGVEQAKAEYQSARGATTTSMCSEQPVTQPDFAMVDCFEPGSEYGPTAGAMIVRHGPKVVFVSYQGVGYDPAVVHETIRRIADRAIRAEA</sequence>
<evidence type="ECO:0000313" key="1">
    <source>
        <dbReference type="EMBL" id="MEU8140001.1"/>
    </source>
</evidence>